<name>A0A918CIV1_9DEIO</name>
<evidence type="ECO:0000313" key="2">
    <source>
        <dbReference type="EMBL" id="GGR27544.1"/>
    </source>
</evidence>
<gene>
    <name evidence="2" type="ORF">GCM10008957_43600</name>
</gene>
<reference evidence="2" key="1">
    <citation type="journal article" date="2014" name="Int. J. Syst. Evol. Microbiol.">
        <title>Complete genome sequence of Corynebacterium casei LMG S-19264T (=DSM 44701T), isolated from a smear-ripened cheese.</title>
        <authorList>
            <consortium name="US DOE Joint Genome Institute (JGI-PGF)"/>
            <person name="Walter F."/>
            <person name="Albersmeier A."/>
            <person name="Kalinowski J."/>
            <person name="Ruckert C."/>
        </authorList>
    </citation>
    <scope>NUCLEOTIDE SEQUENCE</scope>
    <source>
        <strain evidence="2">JCM 31311</strain>
    </source>
</reference>
<evidence type="ECO:0000256" key="1">
    <source>
        <dbReference type="SAM" id="MobiDB-lite"/>
    </source>
</evidence>
<accession>A0A918CIV1</accession>
<sequence length="151" mass="16431">MQTESSKHCLSPPKCVLHGPKTDLKVAQAALPVRINHAPQALLDNLKAFRDQQERGGGCYQHQALQARGIPQAGCFQAEQPTFVVQKAFLDLKPFPILRERLHTGRLIADDLPLFRAVPRTAQHDMDGAKPLTGEGDVEPPSRPAAEADGG</sequence>
<keyword evidence="3" id="KW-1185">Reference proteome</keyword>
<feature type="region of interest" description="Disordered" evidence="1">
    <location>
        <begin position="125"/>
        <end position="151"/>
    </location>
</feature>
<dbReference type="Proteomes" id="UP000603865">
    <property type="component" value="Unassembled WGS sequence"/>
</dbReference>
<organism evidence="2 3">
    <name type="scientific">Deinococcus ruber</name>
    <dbReference type="NCBI Taxonomy" id="1848197"/>
    <lineage>
        <taxon>Bacteria</taxon>
        <taxon>Thermotogati</taxon>
        <taxon>Deinococcota</taxon>
        <taxon>Deinococci</taxon>
        <taxon>Deinococcales</taxon>
        <taxon>Deinococcaceae</taxon>
        <taxon>Deinococcus</taxon>
    </lineage>
</organism>
<dbReference type="EMBL" id="BMQL01000041">
    <property type="protein sequence ID" value="GGR27544.1"/>
    <property type="molecule type" value="Genomic_DNA"/>
</dbReference>
<comment type="caution">
    <text evidence="2">The sequence shown here is derived from an EMBL/GenBank/DDBJ whole genome shotgun (WGS) entry which is preliminary data.</text>
</comment>
<evidence type="ECO:0000313" key="3">
    <source>
        <dbReference type="Proteomes" id="UP000603865"/>
    </source>
</evidence>
<proteinExistence type="predicted"/>
<reference evidence="2" key="2">
    <citation type="submission" date="2020-09" db="EMBL/GenBank/DDBJ databases">
        <authorList>
            <person name="Sun Q."/>
            <person name="Ohkuma M."/>
        </authorList>
    </citation>
    <scope>NUCLEOTIDE SEQUENCE</scope>
    <source>
        <strain evidence="2">JCM 31311</strain>
    </source>
</reference>
<protein>
    <submittedName>
        <fullName evidence="2">Uncharacterized protein</fullName>
    </submittedName>
</protein>
<dbReference type="AlphaFoldDB" id="A0A918CIV1"/>